<accession>A0A9Q6LMB4</accession>
<proteinExistence type="predicted"/>
<sequence>MPEKYLGAHVKALMESEERFNLKPIHREMYLYANYIANALNSKRPQAIQLLRSSYDHLYSLINSDIATFLNQHKRMDVAKLNQFITKQCLKYQTVLESTMISSLLITDFSTLRADRETWLANNTDSTMQVALINSMTGELIRARDSFIGIALDRPKMIQRLSALQELTKERLMRYKTDYKQENPAELVRAVIGDYARGLWRWGSHFRRQGQGFLHEYRKLLNKREVTVEDQQTLLNAVQRLQRDVRMSQAFSLSSSFSIRLAFLEGKLAKQLSARFSEDVTEIIKKLRGAKTYERSRNILQEVHALKARVLSMESGDYLFSVLSRDLQVVESTAIRQIKIGLDKAIVDIENKFKQVATCEDKRNVLNDIDALKKTLSQVEVEPDLLQRLEHLTAQVGQFQPVLDKVITKESVQGVKTENAREALIVKLQI</sequence>
<gene>
    <name evidence="1" type="ORF">Psal009_02515</name>
</gene>
<evidence type="ECO:0000313" key="1">
    <source>
        <dbReference type="EMBL" id="QGO06600.1"/>
    </source>
</evidence>
<dbReference type="Proteomes" id="UP000422232">
    <property type="component" value="Chromosome"/>
</dbReference>
<protein>
    <submittedName>
        <fullName evidence="1">Uncharacterized protein</fullName>
    </submittedName>
</protein>
<dbReference type="EMBL" id="CP038908">
    <property type="protein sequence ID" value="QGO06600.1"/>
    <property type="molecule type" value="Genomic_DNA"/>
</dbReference>
<dbReference type="RefSeq" id="WP_155047098.1">
    <property type="nucleotide sequence ID" value="NZ_CP038893.1"/>
</dbReference>
<name>A0A9Q6LMB4_PISSA</name>
<keyword evidence="2" id="KW-1185">Reference proteome</keyword>
<dbReference type="AlphaFoldDB" id="A0A9Q6LMB4"/>
<evidence type="ECO:0000313" key="2">
    <source>
        <dbReference type="Proteomes" id="UP000422232"/>
    </source>
</evidence>
<organism evidence="1 2">
    <name type="scientific">Piscirickettsia salmonis</name>
    <dbReference type="NCBI Taxonomy" id="1238"/>
    <lineage>
        <taxon>Bacteria</taxon>
        <taxon>Pseudomonadati</taxon>
        <taxon>Pseudomonadota</taxon>
        <taxon>Gammaproteobacteria</taxon>
        <taxon>Thiotrichales</taxon>
        <taxon>Piscirickettsiaceae</taxon>
        <taxon>Piscirickettsia</taxon>
    </lineage>
</organism>
<reference evidence="1 2" key="1">
    <citation type="submission" date="2019-04" db="EMBL/GenBank/DDBJ databases">
        <title>Complete genome sequencing of Piscirickettsia salmonis strain Psal-009.</title>
        <authorList>
            <person name="Schober I."/>
            <person name="Bunk B."/>
            <person name="Sproer C."/>
            <person name="Carril G.P."/>
            <person name="Riedel T."/>
            <person name="Flores-Herrera P.A."/>
            <person name="Nourdin-Galindo G."/>
            <person name="Marshall S.H."/>
            <person name="Overmann J."/>
        </authorList>
    </citation>
    <scope>NUCLEOTIDE SEQUENCE [LARGE SCALE GENOMIC DNA]</scope>
    <source>
        <strain evidence="1 2">Psal-009</strain>
    </source>
</reference>